<sequence>MRFANRLFSSEWRRFLSRDVSSYTQGQSPEARIRQYFYYIDHQGQLFLDDTKVKNFVTCFKGISGVLKHLPNYKLRCKIYILIIIILTNIIFLYQY</sequence>
<evidence type="ECO:0000256" key="2">
    <source>
        <dbReference type="SAM" id="Phobius"/>
    </source>
</evidence>
<dbReference type="InParanoid" id="A0A672RBZ5"/>
<dbReference type="PANTHER" id="PTHR31449">
    <property type="entry name" value="UPF0598 PROTEIN C8ORF82"/>
    <property type="match status" value="1"/>
</dbReference>
<evidence type="ECO:0000313" key="4">
    <source>
        <dbReference type="Proteomes" id="UP000472262"/>
    </source>
</evidence>
<dbReference type="Pfam" id="PF14956">
    <property type="entry name" value="DUF4505"/>
    <property type="match status" value="1"/>
</dbReference>
<keyword evidence="2" id="KW-0812">Transmembrane</keyword>
<dbReference type="InterPro" id="IPR028108">
    <property type="entry name" value="DUF4505"/>
</dbReference>
<proteinExistence type="inferred from homology"/>
<evidence type="ECO:0000256" key="1">
    <source>
        <dbReference type="ARBA" id="ARBA00006322"/>
    </source>
</evidence>
<keyword evidence="2" id="KW-1133">Transmembrane helix</keyword>
<reference evidence="3" key="2">
    <citation type="submission" date="2025-09" db="UniProtKB">
        <authorList>
            <consortium name="Ensembl"/>
        </authorList>
    </citation>
    <scope>IDENTIFICATION</scope>
</reference>
<dbReference type="Proteomes" id="UP000472262">
    <property type="component" value="Unassembled WGS sequence"/>
</dbReference>
<dbReference type="AlphaFoldDB" id="A0A672RBZ5"/>
<feature type="transmembrane region" description="Helical" evidence="2">
    <location>
        <begin position="77"/>
        <end position="94"/>
    </location>
</feature>
<evidence type="ECO:0000313" key="3">
    <source>
        <dbReference type="Ensembl" id="ENSSGRP00000086022.1"/>
    </source>
</evidence>
<organism evidence="3 4">
    <name type="scientific">Sinocyclocheilus grahami</name>
    <name type="common">Dianchi golden-line fish</name>
    <name type="synonym">Barbus grahami</name>
    <dbReference type="NCBI Taxonomy" id="75366"/>
    <lineage>
        <taxon>Eukaryota</taxon>
        <taxon>Metazoa</taxon>
        <taxon>Chordata</taxon>
        <taxon>Craniata</taxon>
        <taxon>Vertebrata</taxon>
        <taxon>Euteleostomi</taxon>
        <taxon>Actinopterygii</taxon>
        <taxon>Neopterygii</taxon>
        <taxon>Teleostei</taxon>
        <taxon>Ostariophysi</taxon>
        <taxon>Cypriniformes</taxon>
        <taxon>Cyprinidae</taxon>
        <taxon>Cyprininae</taxon>
        <taxon>Sinocyclocheilus</taxon>
    </lineage>
</organism>
<reference evidence="3" key="1">
    <citation type="submission" date="2025-08" db="UniProtKB">
        <authorList>
            <consortium name="Ensembl"/>
        </authorList>
    </citation>
    <scope>IDENTIFICATION</scope>
</reference>
<name>A0A672RBZ5_SINGR</name>
<accession>A0A672RBZ5</accession>
<dbReference type="PANTHER" id="PTHR31449:SF3">
    <property type="entry name" value="UPF0598 PROTEIN C8ORF82"/>
    <property type="match status" value="1"/>
</dbReference>
<protein>
    <submittedName>
        <fullName evidence="3">Si:ch1073-287p18.1</fullName>
    </submittedName>
</protein>
<dbReference type="Ensembl" id="ENSSGRT00000091584.1">
    <property type="protein sequence ID" value="ENSSGRP00000086022.1"/>
    <property type="gene ID" value="ENSSGRG00000043296.1"/>
</dbReference>
<comment type="similarity">
    <text evidence="1">Belongs to the UPF0598 family.</text>
</comment>
<keyword evidence="2" id="KW-0472">Membrane</keyword>
<keyword evidence="4" id="KW-1185">Reference proteome</keyword>